<comment type="caution">
    <text evidence="7">The sequence shown here is derived from an EMBL/GenBank/DDBJ whole genome shotgun (WGS) entry which is preliminary data.</text>
</comment>
<comment type="function">
    <text evidence="6">Catalyzes the removal of dipeptides from the N-terminus of oligopeptides.</text>
</comment>
<dbReference type="GO" id="GO:0006508">
    <property type="term" value="P:proteolysis"/>
    <property type="evidence" value="ECO:0007669"/>
    <property type="project" value="UniProtKB-KW"/>
</dbReference>
<dbReference type="GO" id="GO:0070009">
    <property type="term" value="F:serine-type aminopeptidase activity"/>
    <property type="evidence" value="ECO:0007669"/>
    <property type="project" value="UniProtKB-UniRule"/>
</dbReference>
<evidence type="ECO:0000256" key="3">
    <source>
        <dbReference type="ARBA" id="ARBA00022670"/>
    </source>
</evidence>
<dbReference type="InterPro" id="IPR009003">
    <property type="entry name" value="Peptidase_S1_PA"/>
</dbReference>
<proteinExistence type="inferred from homology"/>
<dbReference type="EC" id="3.4.14.-" evidence="6"/>
<dbReference type="GO" id="GO:0008239">
    <property type="term" value="F:dipeptidyl-peptidase activity"/>
    <property type="evidence" value="ECO:0007669"/>
    <property type="project" value="UniProtKB-UniRule"/>
</dbReference>
<dbReference type="SUPFAM" id="SSF50494">
    <property type="entry name" value="Trypsin-like serine proteases"/>
    <property type="match status" value="1"/>
</dbReference>
<dbReference type="Proteomes" id="UP000050874">
    <property type="component" value="Unassembled WGS sequence"/>
</dbReference>
<dbReference type="EMBL" id="LIAV01000243">
    <property type="protein sequence ID" value="KRO39107.1"/>
    <property type="molecule type" value="Genomic_DNA"/>
</dbReference>
<keyword evidence="6" id="KW-0720">Serine protease</keyword>
<accession>A0A0R2PSU4</accession>
<sequence>MWEPYQMDELKKEVRAAGFKRNISNLSNLFNHPMSAIVSLGGCSASFVSPEGLIATNYHCVEGSFLQFNSNKEENLFERGFVARERGDEKKSAPGARVYVTLESFEITDKVLEGVNDLTDSLARASIVQENKKRIIKECEDSPEIECRVRSFFSGETYKLEKVLKIKDVRLVYAPPAHTGEYGGEIDNWMYPRHTGDFALLRAYVSEDGSTQEFNKANVPYKSESYLKISSAGIEEGDFVMVLGYPGRTNRLLTFNEIKWDLEVGFAATVKFLKRGIELIDEHAKEEDGTKLKYRGLKSGYENYFKKISGQIDGAKNFDLIQSEQGTWEDFVSYVNTNASHEEKTYLQELLELIDQEHKERLARTYYGNSKLISLVNRLYRNAIEKEKLDSERKSGYQDRDQERMTNSIRSLAYSFDARIDKEIFLDRLRDYSEFDSSLRRPKFSQFFKLEQDFELTKTEVNKVYSSRYLSAESFSELMKLSIEEMNSSSDPLIVLAKETYEESMYYEEKSESEGARRQLLKSKFIKLLRTYYQSIDKQIYADANGTLRVTYGNVKGVTLQDGVSYKPFTTLEGIAQKHTGVEPFNAGKKLLDLIKAKDYGKYVYKPINSVPVNFLSDLDITGGNSGSATINAKFELVGLAFDGMLETIISDYKYIPQARTISVDARYLLWTLDKLEGAENILDELVIVN</sequence>
<dbReference type="InterPro" id="IPR019500">
    <property type="entry name" value="Pep_S46"/>
</dbReference>
<dbReference type="PANTHER" id="PTHR38469:SF1">
    <property type="entry name" value="PERIPLASMIC PEPTIDASE SUBFAMILY S1B"/>
    <property type="match status" value="1"/>
</dbReference>
<evidence type="ECO:0000256" key="6">
    <source>
        <dbReference type="RuleBase" id="RU366067"/>
    </source>
</evidence>
<reference evidence="8" key="1">
    <citation type="submission" date="2015-10" db="EMBL/GenBank/DDBJ databases">
        <title>Metagenome-Assembled Genomes uncover a global brackish microbiome.</title>
        <authorList>
            <person name="Hugerth L.W."/>
            <person name="Larsson J."/>
            <person name="Alneberg J."/>
            <person name="Lindh M.V."/>
            <person name="Legrand C."/>
            <person name="Pinhassi J."/>
            <person name="Andersson A."/>
        </authorList>
    </citation>
    <scope>NUCLEOTIDE SEQUENCE [LARGE SCALE GENOMIC DNA]</scope>
</reference>
<gene>
    <name evidence="7" type="ORF">ABR63_05710</name>
</gene>
<dbReference type="PANTHER" id="PTHR38469">
    <property type="entry name" value="PERIPLASMIC PEPTIDASE SUBFAMILY S1B"/>
    <property type="match status" value="1"/>
</dbReference>
<evidence type="ECO:0000256" key="2">
    <source>
        <dbReference type="ARBA" id="ARBA00022438"/>
    </source>
</evidence>
<dbReference type="GO" id="GO:0043171">
    <property type="term" value="P:peptide catabolic process"/>
    <property type="evidence" value="ECO:0007669"/>
    <property type="project" value="UniProtKB-UniRule"/>
</dbReference>
<organism evidence="7 8">
    <name type="scientific">SAR86 cluster bacterium BACL1 MAG-120920-bin57</name>
    <dbReference type="NCBI Taxonomy" id="1655571"/>
    <lineage>
        <taxon>Bacteria</taxon>
        <taxon>Pseudomonadati</taxon>
        <taxon>Pseudomonadota</taxon>
        <taxon>Gammaproteobacteria</taxon>
        <taxon>SAR86 cluster</taxon>
    </lineage>
</organism>
<dbReference type="AlphaFoldDB" id="A0A0R2PSU4"/>
<evidence type="ECO:0000256" key="4">
    <source>
        <dbReference type="ARBA" id="ARBA00022729"/>
    </source>
</evidence>
<keyword evidence="3 6" id="KW-0645">Protease</keyword>
<evidence type="ECO:0000256" key="1">
    <source>
        <dbReference type="ARBA" id="ARBA00010491"/>
    </source>
</evidence>
<evidence type="ECO:0000313" key="7">
    <source>
        <dbReference type="EMBL" id="KRO39107.1"/>
    </source>
</evidence>
<protein>
    <recommendedName>
        <fullName evidence="6">Dipeptidyl-peptidase</fullName>
        <ecNumber evidence="6">3.4.14.-</ecNumber>
    </recommendedName>
</protein>
<name>A0A0R2PSU4_9GAMM</name>
<evidence type="ECO:0000313" key="8">
    <source>
        <dbReference type="Proteomes" id="UP000050874"/>
    </source>
</evidence>
<evidence type="ECO:0000256" key="5">
    <source>
        <dbReference type="ARBA" id="ARBA00022801"/>
    </source>
</evidence>
<keyword evidence="2 6" id="KW-0031">Aminopeptidase</keyword>
<dbReference type="Pfam" id="PF10459">
    <property type="entry name" value="Peptidase_S46"/>
    <property type="match status" value="1"/>
</dbReference>
<comment type="similarity">
    <text evidence="1 6">Belongs to the peptidase S46 family.</text>
</comment>
<keyword evidence="4" id="KW-0732">Signal</keyword>
<keyword evidence="5 6" id="KW-0378">Hydrolase</keyword>